<comment type="caution">
    <text evidence="1">The sequence shown here is derived from an EMBL/GenBank/DDBJ whole genome shotgun (WGS) entry which is preliminary data.</text>
</comment>
<gene>
    <name evidence="1" type="ORF">PL9631_1080041</name>
</gene>
<sequence length="44" mass="4871">MNGMTGKCFMGRPGLEPGTNRLKAEYSTIELATRAFCTFPTHSF</sequence>
<accession>A0A7Z9BHY4</accession>
<keyword evidence="2" id="KW-1185">Reference proteome</keyword>
<organism evidence="1 2">
    <name type="scientific">Planktothrix paucivesiculata PCC 9631</name>
    <dbReference type="NCBI Taxonomy" id="671071"/>
    <lineage>
        <taxon>Bacteria</taxon>
        <taxon>Bacillati</taxon>
        <taxon>Cyanobacteriota</taxon>
        <taxon>Cyanophyceae</taxon>
        <taxon>Oscillatoriophycideae</taxon>
        <taxon>Oscillatoriales</taxon>
        <taxon>Microcoleaceae</taxon>
        <taxon>Planktothrix</taxon>
    </lineage>
</organism>
<name>A0A7Z9BHY4_9CYAN</name>
<dbReference type="EMBL" id="CZCS02000011">
    <property type="protein sequence ID" value="VXD14269.1"/>
    <property type="molecule type" value="Genomic_DNA"/>
</dbReference>
<dbReference type="Proteomes" id="UP000182190">
    <property type="component" value="Unassembled WGS sequence"/>
</dbReference>
<reference evidence="1" key="1">
    <citation type="submission" date="2019-10" db="EMBL/GenBank/DDBJ databases">
        <authorList>
            <consortium name="Genoscope - CEA"/>
            <person name="William W."/>
        </authorList>
    </citation>
    <scope>NUCLEOTIDE SEQUENCE [LARGE SCALE GENOMIC DNA]</scope>
    <source>
        <strain evidence="1">BBR_PRJEB10994</strain>
    </source>
</reference>
<dbReference type="AlphaFoldDB" id="A0A7Z9BHY4"/>
<protein>
    <submittedName>
        <fullName evidence="1">Uncharacterized protein</fullName>
    </submittedName>
</protein>
<evidence type="ECO:0000313" key="1">
    <source>
        <dbReference type="EMBL" id="VXD14269.1"/>
    </source>
</evidence>
<proteinExistence type="predicted"/>
<evidence type="ECO:0000313" key="2">
    <source>
        <dbReference type="Proteomes" id="UP000182190"/>
    </source>
</evidence>